<name>A0A098YCV2_9ACTN</name>
<dbReference type="EMBL" id="JPMX01000009">
    <property type="protein sequence ID" value="KGH48250.1"/>
    <property type="molecule type" value="Genomic_DNA"/>
</dbReference>
<gene>
    <name evidence="1" type="ORF">IN07_03345</name>
</gene>
<keyword evidence="2" id="KW-1185">Reference proteome</keyword>
<sequence>MAAVNAGTARIIVPGGQGLADGGRAGASAARATAGGVDTLLNVENVNLIEGTPRDLANELAIKLRTGSF</sequence>
<dbReference type="Proteomes" id="UP000029713">
    <property type="component" value="Unassembled WGS sequence"/>
</dbReference>
<dbReference type="RefSeq" id="WP_036333537.1">
    <property type="nucleotide sequence ID" value="NZ_JPMX01000009.1"/>
</dbReference>
<protein>
    <submittedName>
        <fullName evidence="1">Uncharacterized protein</fullName>
    </submittedName>
</protein>
<proteinExistence type="predicted"/>
<evidence type="ECO:0000313" key="2">
    <source>
        <dbReference type="Proteomes" id="UP000029713"/>
    </source>
</evidence>
<accession>A0A098YCV2</accession>
<organism evidence="1 2">
    <name type="scientific">Modestobacter caceresii</name>
    <dbReference type="NCBI Taxonomy" id="1522368"/>
    <lineage>
        <taxon>Bacteria</taxon>
        <taxon>Bacillati</taxon>
        <taxon>Actinomycetota</taxon>
        <taxon>Actinomycetes</taxon>
        <taxon>Geodermatophilales</taxon>
        <taxon>Geodermatophilaceae</taxon>
        <taxon>Modestobacter</taxon>
    </lineage>
</organism>
<reference evidence="1 2" key="1">
    <citation type="submission" date="2014-07" db="EMBL/GenBank/DDBJ databases">
        <title>Biosystematic studies on Modestobacter strains isolated from extreme hyper-arid desert soil and from historic building.</title>
        <authorList>
            <person name="Bukarasam K."/>
            <person name="Bull A."/>
            <person name="Girard G."/>
            <person name="van Wezel G."/>
            <person name="Goodfellow M."/>
        </authorList>
    </citation>
    <scope>NUCLEOTIDE SEQUENCE [LARGE SCALE GENOMIC DNA]</scope>
    <source>
        <strain evidence="1 2">KNN45-2b</strain>
    </source>
</reference>
<comment type="caution">
    <text evidence="1">The sequence shown here is derived from an EMBL/GenBank/DDBJ whole genome shotgun (WGS) entry which is preliminary data.</text>
</comment>
<dbReference type="AlphaFoldDB" id="A0A098YCV2"/>
<evidence type="ECO:0000313" key="1">
    <source>
        <dbReference type="EMBL" id="KGH48250.1"/>
    </source>
</evidence>
<dbReference type="STRING" id="1522368.IN07_03345"/>